<dbReference type="Proteomes" id="UP001378592">
    <property type="component" value="Unassembled WGS sequence"/>
</dbReference>
<accession>A0AAN9VMK2</accession>
<keyword evidence="1" id="KW-0758">Storage protein</keyword>
<evidence type="ECO:0008006" key="8">
    <source>
        <dbReference type="Google" id="ProtNLM"/>
    </source>
</evidence>
<evidence type="ECO:0000259" key="5">
    <source>
        <dbReference type="Pfam" id="PF03723"/>
    </source>
</evidence>
<dbReference type="PROSITE" id="PS00210">
    <property type="entry name" value="HEMOCYANIN_2"/>
    <property type="match status" value="1"/>
</dbReference>
<dbReference type="InterPro" id="IPR000896">
    <property type="entry name" value="Hemocyanin/hexamerin_mid_dom"/>
</dbReference>
<feature type="chain" id="PRO_5043027728" description="Hexamerin-like protein 2" evidence="2">
    <location>
        <begin position="19"/>
        <end position="693"/>
    </location>
</feature>
<dbReference type="InterPro" id="IPR013788">
    <property type="entry name" value="Hemocyanin/hexamerin"/>
</dbReference>
<gene>
    <name evidence="6" type="ORF">R5R35_001195</name>
</gene>
<proteinExistence type="predicted"/>
<dbReference type="InterPro" id="IPR005203">
    <property type="entry name" value="Hemocyanin_C"/>
</dbReference>
<protein>
    <recommendedName>
        <fullName evidence="8">Hexamerin-like protein 2</fullName>
    </recommendedName>
</protein>
<keyword evidence="7" id="KW-1185">Reference proteome</keyword>
<evidence type="ECO:0000259" key="3">
    <source>
        <dbReference type="Pfam" id="PF00372"/>
    </source>
</evidence>
<dbReference type="InterPro" id="IPR008922">
    <property type="entry name" value="Di-copper_centre_dom_sf"/>
</dbReference>
<comment type="caution">
    <text evidence="6">The sequence shown here is derived from an EMBL/GenBank/DDBJ whole genome shotgun (WGS) entry which is preliminary data.</text>
</comment>
<dbReference type="PANTHER" id="PTHR11511:SF5">
    <property type="entry name" value="FAT-BODY PROTEIN 1-RELATED"/>
    <property type="match status" value="1"/>
</dbReference>
<reference evidence="6 7" key="1">
    <citation type="submission" date="2024-03" db="EMBL/GenBank/DDBJ databases">
        <title>The genome assembly and annotation of the cricket Gryllus longicercus Weissman &amp; Gray.</title>
        <authorList>
            <person name="Szrajer S."/>
            <person name="Gray D."/>
            <person name="Ylla G."/>
        </authorList>
    </citation>
    <scope>NUCLEOTIDE SEQUENCE [LARGE SCALE GENOMIC DNA]</scope>
    <source>
        <strain evidence="6">DAG 2021-001</strain>
        <tissue evidence="6">Whole body minus gut</tissue>
    </source>
</reference>
<evidence type="ECO:0000256" key="2">
    <source>
        <dbReference type="SAM" id="SignalP"/>
    </source>
</evidence>
<dbReference type="GO" id="GO:0005615">
    <property type="term" value="C:extracellular space"/>
    <property type="evidence" value="ECO:0007669"/>
    <property type="project" value="UniProtKB-ARBA"/>
</dbReference>
<sequence length="693" mass="79607">MRTATVLVLALVAAFAAASVIPERTRKVADKELLNKQRDILRLLIRVHQPSYVAEVLEVAQSFNPEEHLDLYKDQEAVKKLLALYRAGELLPRHKPFSVVYKRHVKQAVLVFDALYNAVDYQTFYKTAAYLRDRINEGQFIYALSVAVLYRQDTHDVVLPPPYEIYPEFFVNSEIIHEATEEYLQGKELPITINAAYYTNSSAWYYTYPQVSNHEQLLNYFTEDIGLSTFHTYFNYEYPVWFSASKYGVGVAPRRGEIFYYYLQQLFNRYQLERLSNGLPPVYPIDYDVHGKPLTGYAPQLTYHNGIPFPSRPEGLVVSDVDLFDIEMVKNLERRLLDAIDLGVAFDENINKVVLADNDGIDILGNLISGNKDSINRKYFGSLYLGLRALFGHVVDPYHKYNVAPGVLEHFETALRDPAYYRIVARVIELFRHYKSLLKTYTREELTFPGVKIEAVDVDKLVTYVDDFVFDLNSAVEVPNVEVAKKLDIRVRQPRLNHKPFSVRVSVDSDKAARVAVRFYLGPKYNYLGRPLSVEERRQYLVEIDRFPFDLPAGKTVIERSSRDSSAVVPDQTITRVLLKKVEDAIEGREPYYVDSAHRHCGFPERLLLPKGSRQGLPLALYVVITPYGGDSLNTHTGYIACGAGFGYQVVDNKPYGYPFDRVIKSETDFFVPNIFYKDVTVFHKKQEEINKA</sequence>
<evidence type="ECO:0000313" key="6">
    <source>
        <dbReference type="EMBL" id="KAK7867775.1"/>
    </source>
</evidence>
<keyword evidence="2" id="KW-0732">Signal</keyword>
<dbReference type="PANTHER" id="PTHR11511">
    <property type="entry name" value="LARVAL STORAGE PROTEIN/PHENOLOXIDASE"/>
    <property type="match status" value="1"/>
</dbReference>
<dbReference type="Gene3D" id="1.20.1370.10">
    <property type="entry name" value="Hemocyanin, N-terminal domain"/>
    <property type="match status" value="1"/>
</dbReference>
<dbReference type="InterPro" id="IPR005204">
    <property type="entry name" value="Hemocyanin_N"/>
</dbReference>
<feature type="domain" description="Hemocyanin C-terminal" evidence="5">
    <location>
        <begin position="441"/>
        <end position="684"/>
    </location>
</feature>
<organism evidence="6 7">
    <name type="scientific">Gryllus longicercus</name>
    <dbReference type="NCBI Taxonomy" id="2509291"/>
    <lineage>
        <taxon>Eukaryota</taxon>
        <taxon>Metazoa</taxon>
        <taxon>Ecdysozoa</taxon>
        <taxon>Arthropoda</taxon>
        <taxon>Hexapoda</taxon>
        <taxon>Insecta</taxon>
        <taxon>Pterygota</taxon>
        <taxon>Neoptera</taxon>
        <taxon>Polyneoptera</taxon>
        <taxon>Orthoptera</taxon>
        <taxon>Ensifera</taxon>
        <taxon>Gryllidea</taxon>
        <taxon>Grylloidea</taxon>
        <taxon>Gryllidae</taxon>
        <taxon>Gryllinae</taxon>
        <taxon>Gryllus</taxon>
    </lineage>
</organism>
<dbReference type="Gene3D" id="1.10.1280.10">
    <property type="entry name" value="Di-copper center containing domain from catechol oxidase"/>
    <property type="match status" value="1"/>
</dbReference>
<dbReference type="Pfam" id="PF00372">
    <property type="entry name" value="Hemocyanin_M"/>
    <property type="match status" value="1"/>
</dbReference>
<dbReference type="InterPro" id="IPR036697">
    <property type="entry name" value="Hemocyanin_N_sf"/>
</dbReference>
<evidence type="ECO:0000259" key="4">
    <source>
        <dbReference type="Pfam" id="PF03722"/>
    </source>
</evidence>
<dbReference type="AlphaFoldDB" id="A0AAN9VMK2"/>
<evidence type="ECO:0000256" key="1">
    <source>
        <dbReference type="ARBA" id="ARBA00022761"/>
    </source>
</evidence>
<dbReference type="InterPro" id="IPR014756">
    <property type="entry name" value="Ig_E-set"/>
</dbReference>
<feature type="signal peptide" evidence="2">
    <location>
        <begin position="1"/>
        <end position="18"/>
    </location>
</feature>
<feature type="domain" description="Hemocyanin N-terminal" evidence="4">
    <location>
        <begin position="34"/>
        <end position="155"/>
    </location>
</feature>
<evidence type="ECO:0000313" key="7">
    <source>
        <dbReference type="Proteomes" id="UP001378592"/>
    </source>
</evidence>
<feature type="domain" description="Hemocyanin middle" evidence="3">
    <location>
        <begin position="161"/>
        <end position="431"/>
    </location>
</feature>
<name>A0AAN9VMK2_9ORTH</name>
<dbReference type="Gene3D" id="2.60.40.1520">
    <property type="entry name" value="Hemocyanin, C-terminal domain"/>
    <property type="match status" value="1"/>
</dbReference>
<dbReference type="EMBL" id="JAZDUA010000110">
    <property type="protein sequence ID" value="KAK7867775.1"/>
    <property type="molecule type" value="Genomic_DNA"/>
</dbReference>
<dbReference type="SUPFAM" id="SSF48056">
    <property type="entry name" value="Di-copper centre-containing domain"/>
    <property type="match status" value="1"/>
</dbReference>
<dbReference type="InterPro" id="IPR037020">
    <property type="entry name" value="Hemocyanin_C_sf"/>
</dbReference>
<dbReference type="Pfam" id="PF03722">
    <property type="entry name" value="Hemocyanin_N"/>
    <property type="match status" value="1"/>
</dbReference>
<dbReference type="PRINTS" id="PR00187">
    <property type="entry name" value="HAEMOCYANIN"/>
</dbReference>
<dbReference type="SUPFAM" id="SSF48050">
    <property type="entry name" value="Hemocyanin, N-terminal domain"/>
    <property type="match status" value="1"/>
</dbReference>
<dbReference type="Pfam" id="PF03723">
    <property type="entry name" value="Hemocyanin_C"/>
    <property type="match status" value="1"/>
</dbReference>
<dbReference type="GO" id="GO:0045735">
    <property type="term" value="F:nutrient reservoir activity"/>
    <property type="evidence" value="ECO:0007669"/>
    <property type="project" value="UniProtKB-KW"/>
</dbReference>
<dbReference type="SUPFAM" id="SSF81296">
    <property type="entry name" value="E set domains"/>
    <property type="match status" value="1"/>
</dbReference>